<gene>
    <name evidence="1" type="ORF">FNV43_RR20170</name>
</gene>
<organism evidence="1 2">
    <name type="scientific">Rhamnella rubrinervis</name>
    <dbReference type="NCBI Taxonomy" id="2594499"/>
    <lineage>
        <taxon>Eukaryota</taxon>
        <taxon>Viridiplantae</taxon>
        <taxon>Streptophyta</taxon>
        <taxon>Embryophyta</taxon>
        <taxon>Tracheophyta</taxon>
        <taxon>Spermatophyta</taxon>
        <taxon>Magnoliopsida</taxon>
        <taxon>eudicotyledons</taxon>
        <taxon>Gunneridae</taxon>
        <taxon>Pentapetalae</taxon>
        <taxon>rosids</taxon>
        <taxon>fabids</taxon>
        <taxon>Rosales</taxon>
        <taxon>Rhamnaceae</taxon>
        <taxon>rhamnoid group</taxon>
        <taxon>Rhamneae</taxon>
        <taxon>Rhamnella</taxon>
    </lineage>
</organism>
<dbReference type="OrthoDB" id="1737931at2759"/>
<dbReference type="EMBL" id="VOIH02000009">
    <property type="protein sequence ID" value="KAF3437417.1"/>
    <property type="molecule type" value="Genomic_DNA"/>
</dbReference>
<dbReference type="Proteomes" id="UP000796880">
    <property type="component" value="Unassembled WGS sequence"/>
</dbReference>
<protein>
    <submittedName>
        <fullName evidence="1">Uncharacterized protein</fullName>
    </submittedName>
</protein>
<accession>A0A8K0DTX9</accession>
<dbReference type="AlphaFoldDB" id="A0A8K0DTX9"/>
<name>A0A8K0DTX9_9ROSA</name>
<evidence type="ECO:0000313" key="2">
    <source>
        <dbReference type="Proteomes" id="UP000796880"/>
    </source>
</evidence>
<keyword evidence="2" id="KW-1185">Reference proteome</keyword>
<evidence type="ECO:0000313" key="1">
    <source>
        <dbReference type="EMBL" id="KAF3437417.1"/>
    </source>
</evidence>
<reference evidence="1" key="1">
    <citation type="submission" date="2020-03" db="EMBL/GenBank/DDBJ databases">
        <title>A high-quality chromosome-level genome assembly of a woody plant with both climbing and erect habits, Rhamnella rubrinervis.</title>
        <authorList>
            <person name="Lu Z."/>
            <person name="Yang Y."/>
            <person name="Zhu X."/>
            <person name="Sun Y."/>
        </authorList>
    </citation>
    <scope>NUCLEOTIDE SEQUENCE</scope>
    <source>
        <strain evidence="1">BYM</strain>
        <tissue evidence="1">Leaf</tissue>
    </source>
</reference>
<comment type="caution">
    <text evidence="1">The sequence shown here is derived from an EMBL/GenBank/DDBJ whole genome shotgun (WGS) entry which is preliminary data.</text>
</comment>
<proteinExistence type="predicted"/>
<sequence length="68" mass="8058">MVGERVNKAERFRSDLVPHFVSWNQWQRWKVKEEFVEEDNTERPENEEDYDAADAIGLKSYNALTGIL</sequence>